<name>A0A2T0BIT6_9CLOT</name>
<dbReference type="InterPro" id="IPR009057">
    <property type="entry name" value="Homeodomain-like_sf"/>
</dbReference>
<gene>
    <name evidence="4" type="primary">kstR2</name>
    <name evidence="4" type="ORF">CLVI_07000</name>
</gene>
<sequence length="192" mass="21692">MNNYEIRTNKKKATIISVAQELFKEKGFLNVSIKEIASKANVSQVSIYNYFGNKDALVGECVNFLMIEIIASARAILLSKMDFKEKVAKALSLCSDHINKSLSEYFTNEALNDKALMKLINEFINKEKFELFREYIEVGKKDGAIDKTIATETILKFIEAISIAESNTDYSIVPDGYIEDIQKLLFHGILGQ</sequence>
<dbReference type="PANTHER" id="PTHR43479">
    <property type="entry name" value="ACREF/ENVCD OPERON REPRESSOR-RELATED"/>
    <property type="match status" value="1"/>
</dbReference>
<dbReference type="PRINTS" id="PR00455">
    <property type="entry name" value="HTHTETR"/>
</dbReference>
<dbReference type="PANTHER" id="PTHR43479:SF21">
    <property type="entry name" value="TRANSCRIPTIONAL REGULATOR, TETR FAMILY"/>
    <property type="match status" value="1"/>
</dbReference>
<dbReference type="Gene3D" id="1.10.357.10">
    <property type="entry name" value="Tetracycline Repressor, domain 2"/>
    <property type="match status" value="1"/>
</dbReference>
<dbReference type="AlphaFoldDB" id="A0A2T0BIT6"/>
<reference evidence="4 5" key="1">
    <citation type="submission" date="2018-03" db="EMBL/GenBank/DDBJ databases">
        <title>Genome sequence of Clostridium vincentii DSM 10228.</title>
        <authorList>
            <person name="Poehlein A."/>
            <person name="Daniel R."/>
        </authorList>
    </citation>
    <scope>NUCLEOTIDE SEQUENCE [LARGE SCALE GENOMIC DNA]</scope>
    <source>
        <strain evidence="4 5">DSM 10228</strain>
    </source>
</reference>
<evidence type="ECO:0000259" key="3">
    <source>
        <dbReference type="PROSITE" id="PS50977"/>
    </source>
</evidence>
<comment type="caution">
    <text evidence="4">The sequence shown here is derived from an EMBL/GenBank/DDBJ whole genome shotgun (WGS) entry which is preliminary data.</text>
</comment>
<dbReference type="InterPro" id="IPR001647">
    <property type="entry name" value="HTH_TetR"/>
</dbReference>
<dbReference type="OrthoDB" id="113732at2"/>
<dbReference type="RefSeq" id="WP_106058733.1">
    <property type="nucleotide sequence ID" value="NZ_PVXQ01000005.1"/>
</dbReference>
<proteinExistence type="predicted"/>
<organism evidence="4 5">
    <name type="scientific">Clostridium vincentii</name>
    <dbReference type="NCBI Taxonomy" id="52704"/>
    <lineage>
        <taxon>Bacteria</taxon>
        <taxon>Bacillati</taxon>
        <taxon>Bacillota</taxon>
        <taxon>Clostridia</taxon>
        <taxon>Eubacteriales</taxon>
        <taxon>Clostridiaceae</taxon>
        <taxon>Clostridium</taxon>
    </lineage>
</organism>
<dbReference type="Proteomes" id="UP000239471">
    <property type="component" value="Unassembled WGS sequence"/>
</dbReference>
<evidence type="ECO:0000313" key="5">
    <source>
        <dbReference type="Proteomes" id="UP000239471"/>
    </source>
</evidence>
<dbReference type="GO" id="GO:0003677">
    <property type="term" value="F:DNA binding"/>
    <property type="evidence" value="ECO:0007669"/>
    <property type="project" value="UniProtKB-UniRule"/>
</dbReference>
<dbReference type="SUPFAM" id="SSF46689">
    <property type="entry name" value="Homeodomain-like"/>
    <property type="match status" value="1"/>
</dbReference>
<accession>A0A2T0BIT6</accession>
<dbReference type="EMBL" id="PVXQ01000005">
    <property type="protein sequence ID" value="PRR83753.1"/>
    <property type="molecule type" value="Genomic_DNA"/>
</dbReference>
<evidence type="ECO:0000256" key="2">
    <source>
        <dbReference type="PROSITE-ProRule" id="PRU00335"/>
    </source>
</evidence>
<feature type="DNA-binding region" description="H-T-H motif" evidence="2">
    <location>
        <begin position="32"/>
        <end position="51"/>
    </location>
</feature>
<dbReference type="PROSITE" id="PS50977">
    <property type="entry name" value="HTH_TETR_2"/>
    <property type="match status" value="1"/>
</dbReference>
<dbReference type="Pfam" id="PF00440">
    <property type="entry name" value="TetR_N"/>
    <property type="match status" value="1"/>
</dbReference>
<dbReference type="InterPro" id="IPR050624">
    <property type="entry name" value="HTH-type_Tx_Regulator"/>
</dbReference>
<evidence type="ECO:0000313" key="4">
    <source>
        <dbReference type="EMBL" id="PRR83753.1"/>
    </source>
</evidence>
<evidence type="ECO:0000256" key="1">
    <source>
        <dbReference type="ARBA" id="ARBA00023125"/>
    </source>
</evidence>
<feature type="domain" description="HTH tetR-type" evidence="3">
    <location>
        <begin position="9"/>
        <end position="69"/>
    </location>
</feature>
<keyword evidence="5" id="KW-1185">Reference proteome</keyword>
<keyword evidence="1 2" id="KW-0238">DNA-binding</keyword>
<protein>
    <submittedName>
        <fullName evidence="4">HTH-type transcriptional repressor KstR2</fullName>
    </submittedName>
</protein>